<dbReference type="InterPro" id="IPR002639">
    <property type="entry name" value="UreF"/>
</dbReference>
<comment type="similarity">
    <text evidence="3">Belongs to the UreF family.</text>
</comment>
<dbReference type="PIRSF" id="PIRSF009467">
    <property type="entry name" value="Ureas_acces_UreF"/>
    <property type="match status" value="1"/>
</dbReference>
<name>A0A0P7Y2M7_9HYPH</name>
<dbReference type="PATRIC" id="fig|1653334.4.peg.3046"/>
<reference evidence="5 7" key="2">
    <citation type="submission" date="2016-08" db="EMBL/GenBank/DDBJ databases">
        <authorList>
            <person name="Varghese N."/>
            <person name="Submissions Spin"/>
        </authorList>
    </citation>
    <scope>NUCLEOTIDE SEQUENCE [LARGE SCALE GENOMIC DNA]</scope>
    <source>
        <strain evidence="5 7">HL-109</strain>
    </source>
</reference>
<evidence type="ECO:0000256" key="2">
    <source>
        <dbReference type="ARBA" id="ARBA00023186"/>
    </source>
</evidence>
<accession>A0A0P7Y2M7</accession>
<keyword evidence="1 3" id="KW-0996">Nickel insertion</keyword>
<dbReference type="HAMAP" id="MF_01385">
    <property type="entry name" value="UreF"/>
    <property type="match status" value="1"/>
</dbReference>
<dbReference type="EMBL" id="LJSX01000013">
    <property type="protein sequence ID" value="KPQ10717.1"/>
    <property type="molecule type" value="Genomic_DNA"/>
</dbReference>
<keyword evidence="2 3" id="KW-0143">Chaperone</keyword>
<keyword evidence="7" id="KW-1185">Reference proteome</keyword>
<evidence type="ECO:0000256" key="3">
    <source>
        <dbReference type="HAMAP-Rule" id="MF_01385"/>
    </source>
</evidence>
<evidence type="ECO:0000313" key="7">
    <source>
        <dbReference type="Proteomes" id="UP000182800"/>
    </source>
</evidence>
<sequence length="232" mass="24413">MSAHLPLMIWFSPGFPVGAFAYSHALEWACESGEILQAQDLAAWLNALLDHGSGRNDALFLIAAHRASDEPVRLAELAALARSLAGSRERRLETCMQGDAFLTAIASAWPCATVETWQTKRPVLDGAEATPYPVAVGMAGQGHGLPLQALLEAYLAGFIGNLVSAAIRLGAIGQTDGQRIIAGLLPGLPARAAALISAHDGEGLDESLGGCVFASDLGAILHETQYTRLFRS</sequence>
<dbReference type="AlphaFoldDB" id="A0A0P7Y2M7"/>
<dbReference type="GO" id="GO:0016151">
    <property type="term" value="F:nickel cation binding"/>
    <property type="evidence" value="ECO:0007669"/>
    <property type="project" value="UniProtKB-UniRule"/>
</dbReference>
<evidence type="ECO:0000313" key="5">
    <source>
        <dbReference type="EMBL" id="SCC79578.1"/>
    </source>
</evidence>
<dbReference type="Proteomes" id="UP000050497">
    <property type="component" value="Unassembled WGS sequence"/>
</dbReference>
<comment type="subcellular location">
    <subcellularLocation>
        <location evidence="3">Cytoplasm</location>
    </subcellularLocation>
</comment>
<gene>
    <name evidence="3 4" type="primary">ureF</name>
    <name evidence="5" type="ORF">GA0071312_1001</name>
    <name evidence="4" type="ORF">HLUCCO17_09685</name>
</gene>
<dbReference type="PANTHER" id="PTHR33620:SF1">
    <property type="entry name" value="UREASE ACCESSORY PROTEIN F"/>
    <property type="match status" value="1"/>
</dbReference>
<dbReference type="InterPro" id="IPR038277">
    <property type="entry name" value="UreF_sf"/>
</dbReference>
<proteinExistence type="inferred from homology"/>
<dbReference type="PANTHER" id="PTHR33620">
    <property type="entry name" value="UREASE ACCESSORY PROTEIN F"/>
    <property type="match status" value="1"/>
</dbReference>
<keyword evidence="3" id="KW-0963">Cytoplasm</keyword>
<dbReference type="Pfam" id="PF01730">
    <property type="entry name" value="UreF"/>
    <property type="match status" value="1"/>
</dbReference>
<dbReference type="OrthoDB" id="9798772at2"/>
<comment type="caution">
    <text evidence="4">The sequence shown here is derived from an EMBL/GenBank/DDBJ whole genome shotgun (WGS) entry which is preliminary data.</text>
</comment>
<organism evidence="4 6">
    <name type="scientific">Saliniramus fredricksonii</name>
    <dbReference type="NCBI Taxonomy" id="1653334"/>
    <lineage>
        <taxon>Bacteria</taxon>
        <taxon>Pseudomonadati</taxon>
        <taxon>Pseudomonadota</taxon>
        <taxon>Alphaproteobacteria</taxon>
        <taxon>Hyphomicrobiales</taxon>
        <taxon>Salinarimonadaceae</taxon>
        <taxon>Saliniramus</taxon>
    </lineage>
</organism>
<protein>
    <recommendedName>
        <fullName evidence="3">Urease accessory protein UreF</fullName>
    </recommendedName>
</protein>
<evidence type="ECO:0000256" key="1">
    <source>
        <dbReference type="ARBA" id="ARBA00022988"/>
    </source>
</evidence>
<dbReference type="GO" id="GO:0005737">
    <property type="term" value="C:cytoplasm"/>
    <property type="evidence" value="ECO:0007669"/>
    <property type="project" value="UniProtKB-SubCell"/>
</dbReference>
<dbReference type="Gene3D" id="1.10.4190.10">
    <property type="entry name" value="Urease accessory protein UreF"/>
    <property type="match status" value="1"/>
</dbReference>
<evidence type="ECO:0000313" key="6">
    <source>
        <dbReference type="Proteomes" id="UP000050497"/>
    </source>
</evidence>
<comment type="function">
    <text evidence="3">Required for maturation of urease via the functional incorporation of the urease nickel metallocenter.</text>
</comment>
<dbReference type="RefSeq" id="WP_074443834.1">
    <property type="nucleotide sequence ID" value="NZ_FMBM01000001.1"/>
</dbReference>
<evidence type="ECO:0000313" key="4">
    <source>
        <dbReference type="EMBL" id="KPQ10717.1"/>
    </source>
</evidence>
<dbReference type="Proteomes" id="UP000182800">
    <property type="component" value="Unassembled WGS sequence"/>
</dbReference>
<dbReference type="STRING" id="1653334.GA0071312_1001"/>
<comment type="subunit">
    <text evidence="3">UreD, UreF and UreG form a complex that acts as a GTP-hydrolysis-dependent molecular chaperone, activating the urease apoprotein by helping to assemble the nickel containing metallocenter of UreC. The UreE protein probably delivers the nickel.</text>
</comment>
<reference evidence="4 6" key="1">
    <citation type="submission" date="2015-09" db="EMBL/GenBank/DDBJ databases">
        <title>Identification and resolution of microdiversity through metagenomic sequencing of parallel consortia.</title>
        <authorList>
            <person name="Nelson W.C."/>
            <person name="Romine M.F."/>
            <person name="Lindemann S.R."/>
        </authorList>
    </citation>
    <scope>NUCLEOTIDE SEQUENCE [LARGE SCALE GENOMIC DNA]</scope>
    <source>
        <strain evidence="4">HL-109</strain>
    </source>
</reference>
<dbReference type="EMBL" id="FMBM01000001">
    <property type="protein sequence ID" value="SCC79578.1"/>
    <property type="molecule type" value="Genomic_DNA"/>
</dbReference>